<accession>C8XJN3</accession>
<protein>
    <recommendedName>
        <fullName evidence="4">Aminotransferase</fullName>
        <ecNumber evidence="4">2.6.1.-</ecNumber>
    </recommendedName>
</protein>
<dbReference type="InterPro" id="IPR015421">
    <property type="entry name" value="PyrdxlP-dep_Trfase_major"/>
</dbReference>
<feature type="domain" description="Aminotransferase class I/classII large" evidence="5">
    <location>
        <begin position="15"/>
        <end position="347"/>
    </location>
</feature>
<gene>
    <name evidence="6" type="ordered locus">Namu_4306</name>
</gene>
<dbReference type="GO" id="GO:0030170">
    <property type="term" value="F:pyridoxal phosphate binding"/>
    <property type="evidence" value="ECO:0007669"/>
    <property type="project" value="InterPro"/>
</dbReference>
<proteinExistence type="inferred from homology"/>
<evidence type="ECO:0000313" key="7">
    <source>
        <dbReference type="Proteomes" id="UP000002218"/>
    </source>
</evidence>
<keyword evidence="7" id="KW-1185">Reference proteome</keyword>
<keyword evidence="3 4" id="KW-0808">Transferase</keyword>
<dbReference type="InterPro" id="IPR050881">
    <property type="entry name" value="LL-DAP_aminotransferase"/>
</dbReference>
<name>C8XJN3_NAKMY</name>
<evidence type="ECO:0000313" key="6">
    <source>
        <dbReference type="EMBL" id="ACV80594.1"/>
    </source>
</evidence>
<dbReference type="Gene3D" id="3.40.640.10">
    <property type="entry name" value="Type I PLP-dependent aspartate aminotransferase-like (Major domain)"/>
    <property type="match status" value="1"/>
</dbReference>
<dbReference type="InterPro" id="IPR019880">
    <property type="entry name" value="OxyQ"/>
</dbReference>
<dbReference type="CDD" id="cd00609">
    <property type="entry name" value="AAT_like"/>
    <property type="match status" value="1"/>
</dbReference>
<sequence length="353" mass="37572">MLPARRRAAEHPDGMVDLSIGTPVDRVPLPIRRALADGSEAPGYPTVHGTAAVRTAYTGWLERAHGVSGLDPADVMPTIGSKEFVAALPTLLGLRSGDTVVIPELAYPTYEIGAIMAGATVLRSDSLTALGPERVALLWLNSPSNPTGKVLPVEHLAKVVAWARSRGTVVASDECYIDLGWESTPVSILHPEVSGGDHTGLLAVHSLSKRSNMAGYRAGFVSGDPTIVASLVAARRHLGAMVPAPVQAAAQAALDDDAHVLAQRSRYGHRREILREALDRAGFQVASEAGLYLWCTRGEPAMRTVDWFAERGILVGPGTVYGHAGMNHVRVALTAPDDHVAAVAERLERRGRR</sequence>
<dbReference type="Pfam" id="PF00155">
    <property type="entry name" value="Aminotran_1_2"/>
    <property type="match status" value="1"/>
</dbReference>
<dbReference type="GO" id="GO:0008483">
    <property type="term" value="F:transaminase activity"/>
    <property type="evidence" value="ECO:0007669"/>
    <property type="project" value="UniProtKB-KW"/>
</dbReference>
<comment type="cofactor">
    <cofactor evidence="1 4">
        <name>pyridoxal 5'-phosphate</name>
        <dbReference type="ChEBI" id="CHEBI:597326"/>
    </cofactor>
</comment>
<dbReference type="InterPro" id="IPR015424">
    <property type="entry name" value="PyrdxlP-dep_Trfase"/>
</dbReference>
<dbReference type="NCBIfam" id="TIGR03539">
    <property type="entry name" value="DapC_actino"/>
    <property type="match status" value="1"/>
</dbReference>
<dbReference type="PANTHER" id="PTHR42832:SF3">
    <property type="entry name" value="L-GLUTAMINE--4-(METHYLSULFANYL)-2-OXOBUTANOATE AMINOTRANSFERASE"/>
    <property type="match status" value="1"/>
</dbReference>
<organism evidence="6 7">
    <name type="scientific">Nakamurella multipartita (strain ATCC 700099 / DSM 44233 / CIP 104796 / JCM 9543 / NBRC 105858 / Y-104)</name>
    <name type="common">Microsphaera multipartita</name>
    <dbReference type="NCBI Taxonomy" id="479431"/>
    <lineage>
        <taxon>Bacteria</taxon>
        <taxon>Bacillati</taxon>
        <taxon>Actinomycetota</taxon>
        <taxon>Actinomycetes</taxon>
        <taxon>Nakamurellales</taxon>
        <taxon>Nakamurellaceae</taxon>
        <taxon>Nakamurella</taxon>
    </lineage>
</organism>
<evidence type="ECO:0000256" key="1">
    <source>
        <dbReference type="ARBA" id="ARBA00001933"/>
    </source>
</evidence>
<keyword evidence="2 4" id="KW-0032">Aminotransferase</keyword>
<dbReference type="EMBL" id="CP001737">
    <property type="protein sequence ID" value="ACV80594.1"/>
    <property type="molecule type" value="Genomic_DNA"/>
</dbReference>
<dbReference type="Proteomes" id="UP000002218">
    <property type="component" value="Chromosome"/>
</dbReference>
<dbReference type="Gene3D" id="3.90.1150.10">
    <property type="entry name" value="Aspartate Aminotransferase, domain 1"/>
    <property type="match status" value="1"/>
</dbReference>
<dbReference type="eggNOG" id="COG0436">
    <property type="taxonomic scope" value="Bacteria"/>
</dbReference>
<dbReference type="EC" id="2.6.1.-" evidence="4"/>
<dbReference type="SUPFAM" id="SSF53383">
    <property type="entry name" value="PLP-dependent transferases"/>
    <property type="match status" value="1"/>
</dbReference>
<reference evidence="7" key="1">
    <citation type="submission" date="2009-09" db="EMBL/GenBank/DDBJ databases">
        <title>The complete genome of Nakamurella multipartita DSM 44233.</title>
        <authorList>
            <consortium name="US DOE Joint Genome Institute (JGI-PGF)"/>
            <person name="Lucas S."/>
            <person name="Copeland A."/>
            <person name="Lapidus A."/>
            <person name="Glavina del Rio T."/>
            <person name="Dalin E."/>
            <person name="Tice H."/>
            <person name="Bruce D."/>
            <person name="Goodwin L."/>
            <person name="Pitluck S."/>
            <person name="Kyrpides N."/>
            <person name="Mavromatis K."/>
            <person name="Ivanova N."/>
            <person name="Ovchinnikova G."/>
            <person name="Sims D."/>
            <person name="Meincke L."/>
            <person name="Brettin T."/>
            <person name="Detter J.C."/>
            <person name="Han C."/>
            <person name="Larimer F."/>
            <person name="Land M."/>
            <person name="Hauser L."/>
            <person name="Markowitz V."/>
            <person name="Cheng J.-F."/>
            <person name="Hugenholtz P."/>
            <person name="Woyke T."/>
            <person name="Wu D."/>
            <person name="Klenk H.-P."/>
            <person name="Eisen J.A."/>
        </authorList>
    </citation>
    <scope>NUCLEOTIDE SEQUENCE [LARGE SCALE GENOMIC DNA]</scope>
    <source>
        <strain evidence="7">ATCC 700099 / DSM 44233 / CIP 104796 / JCM 9543 / NBRC 105858 / Y-104</strain>
    </source>
</reference>
<comment type="similarity">
    <text evidence="4">Belongs to the class-I pyridoxal-phosphate-dependent aminotransferase family.</text>
</comment>
<evidence type="ECO:0000256" key="4">
    <source>
        <dbReference type="RuleBase" id="RU000481"/>
    </source>
</evidence>
<evidence type="ECO:0000259" key="5">
    <source>
        <dbReference type="Pfam" id="PF00155"/>
    </source>
</evidence>
<evidence type="ECO:0000256" key="3">
    <source>
        <dbReference type="ARBA" id="ARBA00022679"/>
    </source>
</evidence>
<reference evidence="6 7" key="2">
    <citation type="journal article" date="2010" name="Stand. Genomic Sci.">
        <title>Complete genome sequence of Nakamurella multipartita type strain (Y-104).</title>
        <authorList>
            <person name="Tice H."/>
            <person name="Mayilraj S."/>
            <person name="Sims D."/>
            <person name="Lapidus A."/>
            <person name="Nolan M."/>
            <person name="Lucas S."/>
            <person name="Glavina Del Rio T."/>
            <person name="Copeland A."/>
            <person name="Cheng J.F."/>
            <person name="Meincke L."/>
            <person name="Bruce D."/>
            <person name="Goodwin L."/>
            <person name="Pitluck S."/>
            <person name="Ivanova N."/>
            <person name="Mavromatis K."/>
            <person name="Ovchinnikova G."/>
            <person name="Pati A."/>
            <person name="Chen A."/>
            <person name="Palaniappan K."/>
            <person name="Land M."/>
            <person name="Hauser L."/>
            <person name="Chang Y.J."/>
            <person name="Jeffries C.D."/>
            <person name="Detter J.C."/>
            <person name="Brettin T."/>
            <person name="Rohde M."/>
            <person name="Goker M."/>
            <person name="Bristow J."/>
            <person name="Eisen J.A."/>
            <person name="Markowitz V."/>
            <person name="Hugenholtz P."/>
            <person name="Kyrpides N.C."/>
            <person name="Klenk H.P."/>
            <person name="Chen F."/>
        </authorList>
    </citation>
    <scope>NUCLEOTIDE SEQUENCE [LARGE SCALE GENOMIC DNA]</scope>
    <source>
        <strain evidence="7">ATCC 700099 / DSM 44233 / CIP 104796 / JCM 9543 / NBRC 105858 / Y-104</strain>
    </source>
</reference>
<dbReference type="InParanoid" id="C8XJN3"/>
<dbReference type="HOGENOM" id="CLU_017584_19_1_11"/>
<dbReference type="PROSITE" id="PS00105">
    <property type="entry name" value="AA_TRANSFER_CLASS_1"/>
    <property type="match status" value="1"/>
</dbReference>
<dbReference type="AlphaFoldDB" id="C8XJN3"/>
<evidence type="ECO:0000256" key="2">
    <source>
        <dbReference type="ARBA" id="ARBA00022576"/>
    </source>
</evidence>
<dbReference type="KEGG" id="nml:Namu_4306"/>
<dbReference type="InterPro" id="IPR015422">
    <property type="entry name" value="PyrdxlP-dep_Trfase_small"/>
</dbReference>
<dbReference type="PANTHER" id="PTHR42832">
    <property type="entry name" value="AMINO ACID AMINOTRANSFERASE"/>
    <property type="match status" value="1"/>
</dbReference>
<dbReference type="STRING" id="479431.Namu_4306"/>
<dbReference type="InterPro" id="IPR004838">
    <property type="entry name" value="NHTrfase_class1_PyrdxlP-BS"/>
</dbReference>
<dbReference type="InterPro" id="IPR004839">
    <property type="entry name" value="Aminotransferase_I/II_large"/>
</dbReference>